<dbReference type="InterPro" id="IPR050330">
    <property type="entry name" value="Bact_OuterMem_StrucFunc"/>
</dbReference>
<proteinExistence type="predicted"/>
<dbReference type="InterPro" id="IPR036737">
    <property type="entry name" value="OmpA-like_sf"/>
</dbReference>
<accession>A0ABU7UGR0</accession>
<gene>
    <name evidence="4" type="primary">icmH</name>
    <name evidence="4" type="ORF">V4839_21875</name>
</gene>
<dbReference type="Gene3D" id="3.30.1330.60">
    <property type="entry name" value="OmpA-like domain"/>
    <property type="match status" value="1"/>
</dbReference>
<dbReference type="Pfam" id="PF09850">
    <property type="entry name" value="DotU"/>
    <property type="match status" value="1"/>
</dbReference>
<evidence type="ECO:0000313" key="5">
    <source>
        <dbReference type="Proteomes" id="UP001335910"/>
    </source>
</evidence>
<dbReference type="RefSeq" id="WP_320741526.1">
    <property type="nucleotide sequence ID" value="NZ_JAZKLB010000002.1"/>
</dbReference>
<dbReference type="Gene3D" id="1.25.40.590">
    <property type="entry name" value="Type IV / VI secretion system, DotU"/>
    <property type="match status" value="1"/>
</dbReference>
<feature type="transmembrane region" description="Helical" evidence="2">
    <location>
        <begin position="213"/>
        <end position="232"/>
    </location>
</feature>
<dbReference type="PANTHER" id="PTHR30329:SF19">
    <property type="entry name" value="OUTER MEMBRANE PROTEIN, OMPA FAMILY"/>
    <property type="match status" value="1"/>
</dbReference>
<dbReference type="EMBL" id="JAZKLI010000002">
    <property type="protein sequence ID" value="MEE9686092.1"/>
    <property type="molecule type" value="Genomic_DNA"/>
</dbReference>
<evidence type="ECO:0000313" key="4">
    <source>
        <dbReference type="EMBL" id="MEE9686092.1"/>
    </source>
</evidence>
<dbReference type="PANTHER" id="PTHR30329">
    <property type="entry name" value="STATOR ELEMENT OF FLAGELLAR MOTOR COMPLEX"/>
    <property type="match status" value="1"/>
</dbReference>
<dbReference type="CDD" id="cd07185">
    <property type="entry name" value="OmpA_C-like"/>
    <property type="match status" value="1"/>
</dbReference>
<dbReference type="SUPFAM" id="SSF103088">
    <property type="entry name" value="OmpA-like"/>
    <property type="match status" value="1"/>
</dbReference>
<keyword evidence="2" id="KW-0812">Transmembrane</keyword>
<feature type="domain" description="OmpA-like" evidence="3">
    <location>
        <begin position="277"/>
        <end position="396"/>
    </location>
</feature>
<reference evidence="4 5" key="1">
    <citation type="submission" date="2023-10" db="EMBL/GenBank/DDBJ databases">
        <title>Wastewater isolates of ESBL- and carbapenemase-producing Gram-negative bacteria from New Zealand.</title>
        <authorList>
            <person name="Straub C."/>
            <person name="Weaver L."/>
            <person name="Cornelius A."/>
            <person name="Mcgill E."/>
            <person name="Dyet K."/>
            <person name="White L."/>
            <person name="Pattis I."/>
        </authorList>
    </citation>
    <scope>NUCLEOTIDE SEQUENCE [LARGE SCALE GENOMIC DNA]</scope>
    <source>
        <strain evidence="4 5">ESBL35</strain>
    </source>
</reference>
<evidence type="ECO:0000259" key="3">
    <source>
        <dbReference type="PROSITE" id="PS51123"/>
    </source>
</evidence>
<dbReference type="InterPro" id="IPR006665">
    <property type="entry name" value="OmpA-like"/>
</dbReference>
<evidence type="ECO:0000256" key="2">
    <source>
        <dbReference type="SAM" id="Phobius"/>
    </source>
</evidence>
<dbReference type="PROSITE" id="PS51123">
    <property type="entry name" value="OMPA_2"/>
    <property type="match status" value="1"/>
</dbReference>
<dbReference type="InterPro" id="IPR017732">
    <property type="entry name" value="T4/T6SS_DotU"/>
</dbReference>
<evidence type="ECO:0000256" key="1">
    <source>
        <dbReference type="PROSITE-ProRule" id="PRU00473"/>
    </source>
</evidence>
<dbReference type="NCBIfam" id="NF038228">
    <property type="entry name" value="IcmH_DotU_IVB"/>
    <property type="match status" value="1"/>
</dbReference>
<organism evidence="4 5">
    <name type="scientific">Lelliottia amnigena</name>
    <name type="common">Enterobacter amnigenus</name>
    <dbReference type="NCBI Taxonomy" id="61646"/>
    <lineage>
        <taxon>Bacteria</taxon>
        <taxon>Pseudomonadati</taxon>
        <taxon>Pseudomonadota</taxon>
        <taxon>Gammaproteobacteria</taxon>
        <taxon>Enterobacterales</taxon>
        <taxon>Enterobacteriaceae</taxon>
        <taxon>Lelliottia</taxon>
    </lineage>
</organism>
<dbReference type="NCBIfam" id="TIGR03349">
    <property type="entry name" value="IV_VI_DotU"/>
    <property type="match status" value="1"/>
</dbReference>
<dbReference type="InterPro" id="IPR038522">
    <property type="entry name" value="T4/T6SS_DotU_sf"/>
</dbReference>
<protein>
    <submittedName>
        <fullName evidence="4">Type IVB secretion system protein IcmH/DotU</fullName>
    </submittedName>
</protein>
<comment type="caution">
    <text evidence="4">The sequence shown here is derived from an EMBL/GenBank/DDBJ whole genome shotgun (WGS) entry which is preliminary data.</text>
</comment>
<sequence>MKRLLSNIFARFQRRRGKANQAPAEAFLALSSNVLRKRASEILYNVVLLRSLEQAPDLNELRTRLMTQIRTFHRESVEGGIPLVMVERAQYAICTLLDETISGLDWGRGGWSRHSLLMIFHGETSGGEVFFSYLDAAEIKPQENLPLLELMYLCLALGLEGRYRIQSEGRAALALRRNQLFEIISQWRGYLPKVGLDGYLLSKRNDYFRRNRYVWLSCGVLVIALTIQAYNLESRSYQTLVRLQTLEQAPLISLNQRLAEQLSADLRSGRLNLLEDGQGVRIIINAPGLFTTGGSEVAEIYQPVLQRIAAVLHQWPGQIKVIGHSDDTPVAKRLVSNQALSLARAETVLRWLVGAQADPKRFTAEGRGDLEPLFANDSPDNRARNRRVEIFVYPAN</sequence>
<name>A0ABU7UGR0_LELAM</name>
<keyword evidence="1 2" id="KW-0472">Membrane</keyword>
<dbReference type="Pfam" id="PF00691">
    <property type="entry name" value="OmpA"/>
    <property type="match status" value="1"/>
</dbReference>
<dbReference type="Proteomes" id="UP001335910">
    <property type="component" value="Unassembled WGS sequence"/>
</dbReference>
<keyword evidence="5" id="KW-1185">Reference proteome</keyword>
<keyword evidence="2" id="KW-1133">Transmembrane helix</keyword>